<keyword evidence="1" id="KW-1133">Transmembrane helix</keyword>
<dbReference type="EnsemblMetazoa" id="GPPI042643-RA">
    <property type="protein sequence ID" value="GPPI042643-PA"/>
    <property type="gene ID" value="GPPI042643"/>
</dbReference>
<sequence length="92" mass="10914">MNGWMDGWMDGWLVGWLVRSLAVWLVGWLAGWLERHKVGTETKRSQPLICHTNKSSYDRYNHDRRNHSNRQLMISILLSKTDNLISFKRKES</sequence>
<keyword evidence="1" id="KW-0812">Transmembrane</keyword>
<keyword evidence="3" id="KW-1185">Reference proteome</keyword>
<dbReference type="EMBL" id="JXJN01021744">
    <property type="status" value="NOT_ANNOTATED_CDS"/>
    <property type="molecule type" value="Genomic_DNA"/>
</dbReference>
<evidence type="ECO:0000313" key="3">
    <source>
        <dbReference type="Proteomes" id="UP000092460"/>
    </source>
</evidence>
<dbReference type="EMBL" id="JXJN01021745">
    <property type="status" value="NOT_ANNOTATED_CDS"/>
    <property type="molecule type" value="Genomic_DNA"/>
</dbReference>
<keyword evidence="1" id="KW-0472">Membrane</keyword>
<dbReference type="AlphaFoldDB" id="A0A1B0BWF3"/>
<feature type="transmembrane region" description="Helical" evidence="1">
    <location>
        <begin position="12"/>
        <end position="33"/>
    </location>
</feature>
<reference evidence="3" key="1">
    <citation type="submission" date="2015-01" db="EMBL/GenBank/DDBJ databases">
        <authorList>
            <person name="Aksoy S."/>
            <person name="Warren W."/>
            <person name="Wilson R.K."/>
        </authorList>
    </citation>
    <scope>NUCLEOTIDE SEQUENCE [LARGE SCALE GENOMIC DNA]</scope>
    <source>
        <strain evidence="3">IAEA</strain>
    </source>
</reference>
<evidence type="ECO:0000313" key="2">
    <source>
        <dbReference type="EnsemblMetazoa" id="GPPI042643-PA"/>
    </source>
</evidence>
<reference evidence="2" key="2">
    <citation type="submission" date="2020-05" db="UniProtKB">
        <authorList>
            <consortium name="EnsemblMetazoa"/>
        </authorList>
    </citation>
    <scope>IDENTIFICATION</scope>
    <source>
        <strain evidence="2">IAEA</strain>
    </source>
</reference>
<dbReference type="VEuPathDB" id="VectorBase:GPPI042643"/>
<dbReference type="Proteomes" id="UP000092460">
    <property type="component" value="Unassembled WGS sequence"/>
</dbReference>
<organism evidence="2 3">
    <name type="scientific">Glossina palpalis gambiensis</name>
    <dbReference type="NCBI Taxonomy" id="67801"/>
    <lineage>
        <taxon>Eukaryota</taxon>
        <taxon>Metazoa</taxon>
        <taxon>Ecdysozoa</taxon>
        <taxon>Arthropoda</taxon>
        <taxon>Hexapoda</taxon>
        <taxon>Insecta</taxon>
        <taxon>Pterygota</taxon>
        <taxon>Neoptera</taxon>
        <taxon>Endopterygota</taxon>
        <taxon>Diptera</taxon>
        <taxon>Brachycera</taxon>
        <taxon>Muscomorpha</taxon>
        <taxon>Hippoboscoidea</taxon>
        <taxon>Glossinidae</taxon>
        <taxon>Glossina</taxon>
    </lineage>
</organism>
<name>A0A1B0BWF3_9MUSC</name>
<protein>
    <submittedName>
        <fullName evidence="2">Uncharacterized protein</fullName>
    </submittedName>
</protein>
<proteinExistence type="predicted"/>
<evidence type="ECO:0000256" key="1">
    <source>
        <dbReference type="SAM" id="Phobius"/>
    </source>
</evidence>
<accession>A0A1B0BWF3</accession>